<organism evidence="1 2">
    <name type="scientific">Tenacibaculum finnmarkense genomovar ulcerans</name>
    <dbReference type="NCBI Taxonomy" id="2781388"/>
    <lineage>
        <taxon>Bacteria</taxon>
        <taxon>Pseudomonadati</taxon>
        <taxon>Bacteroidota</taxon>
        <taxon>Flavobacteriia</taxon>
        <taxon>Flavobacteriales</taxon>
        <taxon>Flavobacteriaceae</taxon>
        <taxon>Tenacibaculum</taxon>
        <taxon>Tenacibaculum finnmarkense</taxon>
    </lineage>
</organism>
<dbReference type="EMBL" id="OENE01000035">
    <property type="protein sequence ID" value="SOU89555.1"/>
    <property type="molecule type" value="Genomic_DNA"/>
</dbReference>
<dbReference type="RefSeq" id="WP_172505762.1">
    <property type="nucleotide sequence ID" value="NZ_JAJHTM010000005.1"/>
</dbReference>
<dbReference type="Gene3D" id="3.40.50.1820">
    <property type="entry name" value="alpha/beta hydrolase"/>
    <property type="match status" value="1"/>
</dbReference>
<dbReference type="Proteomes" id="UP000490060">
    <property type="component" value="Unassembled WGS sequence"/>
</dbReference>
<dbReference type="AlphaFoldDB" id="A0A2I2MAI1"/>
<name>A0A2I2MAI1_9FLAO</name>
<sequence>MEKKHLYFVPGLGANTQIFEYIKLSKEKFELHFLEWLLPISIDESIEAYARRMCENIHHKNPILIGVSFGGIMVQEMSKIIDCEKVILISSIKSNNELPKRLKLAYITGAYKLFPSKIIANIENYERYFFNDYLKKRAELYKIYLSKRDETYLQWSVYNVLHWQQSKPLANITHIHGTDDEVFPAKNLQNYIEVENGTHIMILNKAKTISKILEKECFIH</sequence>
<keyword evidence="1" id="KW-0378">Hydrolase</keyword>
<accession>A0A2I2MAI1</accession>
<evidence type="ECO:0000313" key="1">
    <source>
        <dbReference type="EMBL" id="SOU89555.1"/>
    </source>
</evidence>
<dbReference type="GO" id="GO:0016787">
    <property type="term" value="F:hydrolase activity"/>
    <property type="evidence" value="ECO:0007669"/>
    <property type="project" value="UniProtKB-KW"/>
</dbReference>
<protein>
    <submittedName>
        <fullName evidence="1">Alpha/beta hydrolase</fullName>
    </submittedName>
</protein>
<proteinExistence type="predicted"/>
<gene>
    <name evidence="1" type="ORF">TNO010_400131</name>
</gene>
<dbReference type="SUPFAM" id="SSF53474">
    <property type="entry name" value="alpha/beta-Hydrolases"/>
    <property type="match status" value="1"/>
</dbReference>
<dbReference type="GeneID" id="86819385"/>
<dbReference type="InterPro" id="IPR029058">
    <property type="entry name" value="AB_hydrolase_fold"/>
</dbReference>
<reference evidence="1 2" key="1">
    <citation type="submission" date="2017-11" db="EMBL/GenBank/DDBJ databases">
        <authorList>
            <person name="Duchaud E."/>
        </authorList>
    </citation>
    <scope>NUCLEOTIDE SEQUENCE [LARGE SCALE GENOMIC DNA]</scope>
    <source>
        <strain evidence="1 2">TNO010</strain>
    </source>
</reference>
<evidence type="ECO:0000313" key="2">
    <source>
        <dbReference type="Proteomes" id="UP000490060"/>
    </source>
</evidence>